<dbReference type="InterPro" id="IPR006680">
    <property type="entry name" value="Amidohydro-rel"/>
</dbReference>
<accession>A0A4R6KEJ9</accession>
<dbReference type="InterPro" id="IPR052350">
    <property type="entry name" value="Metallo-dep_Lactonases"/>
</dbReference>
<sequence length="280" mass="31051">MIVDSHVHLWRLADRPQPWINPETMVRINRDFTVEDLRSTIDGLPVERVVLVQVLNQEDETEDYLKIAASTPLVAGVVGWVDLASSDLASRLDSLGGDLLGIRHQAQAEPDPVAWISRPEVTRGFRVLGGRGLVAELMMAAHQLDATEQVVVRCPDTQFVLNHAGKPPLVQGWESEACRRWAASITRLAGLGNVVCKLSGLTTMARLDSWVPGDLTPAVDHLLETFGPSRLLFGSDWPNSLRAADYPRTLDAVLTNLRQLSDQERHAILLANAERVYRTY</sequence>
<dbReference type="GO" id="GO:0016787">
    <property type="term" value="F:hydrolase activity"/>
    <property type="evidence" value="ECO:0007669"/>
    <property type="project" value="InterPro"/>
</dbReference>
<keyword evidence="4" id="KW-1185">Reference proteome</keyword>
<dbReference type="InterPro" id="IPR032466">
    <property type="entry name" value="Metal_Hydrolase"/>
</dbReference>
<reference evidence="3 4" key="1">
    <citation type="submission" date="2019-03" db="EMBL/GenBank/DDBJ databases">
        <title>Genomic Encyclopedia of Type Strains, Phase III (KMG-III): the genomes of soil and plant-associated and newly described type strains.</title>
        <authorList>
            <person name="Whitman W."/>
        </authorList>
    </citation>
    <scope>NUCLEOTIDE SEQUENCE [LARGE SCALE GENOMIC DNA]</scope>
    <source>
        <strain evidence="3 4">VKM Ac-2527</strain>
    </source>
</reference>
<dbReference type="Proteomes" id="UP000295388">
    <property type="component" value="Unassembled WGS sequence"/>
</dbReference>
<gene>
    <name evidence="3" type="ORF">EV643_107337</name>
</gene>
<evidence type="ECO:0000313" key="3">
    <source>
        <dbReference type="EMBL" id="TDO48707.1"/>
    </source>
</evidence>
<dbReference type="AlphaFoldDB" id="A0A4R6KEJ9"/>
<dbReference type="PANTHER" id="PTHR43569:SF2">
    <property type="entry name" value="AMIDOHYDROLASE-RELATED DOMAIN-CONTAINING PROTEIN"/>
    <property type="match status" value="1"/>
</dbReference>
<protein>
    <submittedName>
        <fullName evidence="3">L-fuconolactonase</fullName>
    </submittedName>
</protein>
<evidence type="ECO:0000256" key="1">
    <source>
        <dbReference type="ARBA" id="ARBA00038310"/>
    </source>
</evidence>
<name>A0A4R6KEJ9_9ACTN</name>
<dbReference type="PANTHER" id="PTHR43569">
    <property type="entry name" value="AMIDOHYDROLASE"/>
    <property type="match status" value="1"/>
</dbReference>
<comment type="similarity">
    <text evidence="1">Belongs to the metallo-dependent hydrolases superfamily.</text>
</comment>
<dbReference type="Gene3D" id="3.20.20.140">
    <property type="entry name" value="Metal-dependent hydrolases"/>
    <property type="match status" value="1"/>
</dbReference>
<proteinExistence type="inferred from homology"/>
<comment type="caution">
    <text evidence="3">The sequence shown here is derived from an EMBL/GenBank/DDBJ whole genome shotgun (WGS) entry which is preliminary data.</text>
</comment>
<dbReference type="SUPFAM" id="SSF51556">
    <property type="entry name" value="Metallo-dependent hydrolases"/>
    <property type="match status" value="1"/>
</dbReference>
<dbReference type="RefSeq" id="WP_166665467.1">
    <property type="nucleotide sequence ID" value="NZ_SNWQ01000007.1"/>
</dbReference>
<organism evidence="3 4">
    <name type="scientific">Kribbella caucasensis</name>
    <dbReference type="NCBI Taxonomy" id="2512215"/>
    <lineage>
        <taxon>Bacteria</taxon>
        <taxon>Bacillati</taxon>
        <taxon>Actinomycetota</taxon>
        <taxon>Actinomycetes</taxon>
        <taxon>Propionibacteriales</taxon>
        <taxon>Kribbellaceae</taxon>
        <taxon>Kribbella</taxon>
    </lineage>
</organism>
<dbReference type="Pfam" id="PF04909">
    <property type="entry name" value="Amidohydro_2"/>
    <property type="match status" value="1"/>
</dbReference>
<evidence type="ECO:0000313" key="4">
    <source>
        <dbReference type="Proteomes" id="UP000295388"/>
    </source>
</evidence>
<evidence type="ECO:0000259" key="2">
    <source>
        <dbReference type="Pfam" id="PF04909"/>
    </source>
</evidence>
<dbReference type="EMBL" id="SNWQ01000007">
    <property type="protein sequence ID" value="TDO48707.1"/>
    <property type="molecule type" value="Genomic_DNA"/>
</dbReference>
<feature type="domain" description="Amidohydrolase-related" evidence="2">
    <location>
        <begin position="3"/>
        <end position="278"/>
    </location>
</feature>